<feature type="region of interest" description="Disordered" evidence="1">
    <location>
        <begin position="408"/>
        <end position="428"/>
    </location>
</feature>
<evidence type="ECO:0000256" key="2">
    <source>
        <dbReference type="SAM" id="Phobius"/>
    </source>
</evidence>
<dbReference type="OrthoDB" id="129840at2759"/>
<gene>
    <name evidence="3" type="ORF">PHMEG_000831</name>
</gene>
<evidence type="ECO:0000313" key="3">
    <source>
        <dbReference type="EMBL" id="OWZ24178.1"/>
    </source>
</evidence>
<reference evidence="4" key="1">
    <citation type="submission" date="2017-03" db="EMBL/GenBank/DDBJ databases">
        <title>Phytopthora megakarya and P. palmivora, two closely related causual agents of cacao black pod achieved similar genome size and gene model numbers by different mechanisms.</title>
        <authorList>
            <person name="Ali S."/>
            <person name="Shao J."/>
            <person name="Larry D.J."/>
            <person name="Kronmiller B."/>
            <person name="Shen D."/>
            <person name="Strem M.D."/>
            <person name="Melnick R.L."/>
            <person name="Guiltinan M.J."/>
            <person name="Tyler B.M."/>
            <person name="Meinhardt L.W."/>
            <person name="Bailey B.A."/>
        </authorList>
    </citation>
    <scope>NUCLEOTIDE SEQUENCE [LARGE SCALE GENOMIC DNA]</scope>
    <source>
        <strain evidence="4">zdho120</strain>
    </source>
</reference>
<keyword evidence="2" id="KW-1133">Transmembrane helix</keyword>
<keyword evidence="4" id="KW-1185">Reference proteome</keyword>
<dbReference type="AlphaFoldDB" id="A0A225X4I5"/>
<dbReference type="EMBL" id="NBNE01000025">
    <property type="protein sequence ID" value="OWZ24178.1"/>
    <property type="molecule type" value="Genomic_DNA"/>
</dbReference>
<sequence>MLFLPLDEDAVLLRLCLYYGFLVLLLELFVPLLFQRRVRIEIPRLALRGPAIPLSTREFQRRRLALQQQLAVLHQSLAETPRRSPKRRNRSSPTSSPSSSPSASPTLCRKVTTSQEFSDFKRKIDRIREQEDKMDEVSRPIAMSEALATRTARNGGFSFDEAIEEKSEGRQEEYMAAVNTRTARRKESPTFAGRKPVRLVSEDVGYSGPSEAATRLEALIGVRRKRRGSNPPSYAPPPQRATAKAKSPSPASVQTDSVPTAGEKPFEDTSSETLESAPQVDHFPMEQKNDDSIMQEGEETKEAEPLTDFQAFCASFVSGGSEAAQLALTKRKHHEAFGAIENLGNNSVDTAHQSVEKRKHLRVSQPEQNGSDSVATHKNVDKCKCYEAFGSDDEKEIDDAVASHQVLEKRNHDQAFGTTGKVERPQER</sequence>
<dbReference type="Proteomes" id="UP000198211">
    <property type="component" value="Unassembled WGS sequence"/>
</dbReference>
<comment type="caution">
    <text evidence="3">The sequence shown here is derived from an EMBL/GenBank/DDBJ whole genome shotgun (WGS) entry which is preliminary data.</text>
</comment>
<keyword evidence="2" id="KW-0472">Membrane</keyword>
<feature type="transmembrane region" description="Helical" evidence="2">
    <location>
        <begin position="12"/>
        <end position="34"/>
    </location>
</feature>
<organism evidence="3 4">
    <name type="scientific">Phytophthora megakarya</name>
    <dbReference type="NCBI Taxonomy" id="4795"/>
    <lineage>
        <taxon>Eukaryota</taxon>
        <taxon>Sar</taxon>
        <taxon>Stramenopiles</taxon>
        <taxon>Oomycota</taxon>
        <taxon>Peronosporomycetes</taxon>
        <taxon>Peronosporales</taxon>
        <taxon>Peronosporaceae</taxon>
        <taxon>Phytophthora</taxon>
    </lineage>
</organism>
<keyword evidence="2" id="KW-0812">Transmembrane</keyword>
<accession>A0A225X4I5</accession>
<name>A0A225X4I5_9STRA</name>
<feature type="region of interest" description="Disordered" evidence="1">
    <location>
        <begin position="77"/>
        <end position="114"/>
    </location>
</feature>
<proteinExistence type="predicted"/>
<feature type="region of interest" description="Disordered" evidence="1">
    <location>
        <begin position="221"/>
        <end position="302"/>
    </location>
</feature>
<evidence type="ECO:0000256" key="1">
    <source>
        <dbReference type="SAM" id="MobiDB-lite"/>
    </source>
</evidence>
<feature type="compositionally biased region" description="Low complexity" evidence="1">
    <location>
        <begin position="91"/>
        <end position="105"/>
    </location>
</feature>
<evidence type="ECO:0000313" key="4">
    <source>
        <dbReference type="Proteomes" id="UP000198211"/>
    </source>
</evidence>
<protein>
    <submittedName>
        <fullName evidence="3">Uncharacterized protein</fullName>
    </submittedName>
</protein>
<dbReference type="STRING" id="4795.A0A225X4I5"/>